<feature type="transmembrane region" description="Helical" evidence="1">
    <location>
        <begin position="44"/>
        <end position="70"/>
    </location>
</feature>
<feature type="transmembrane region" description="Helical" evidence="1">
    <location>
        <begin position="12"/>
        <end position="32"/>
    </location>
</feature>
<protein>
    <submittedName>
        <fullName evidence="2">Uncharacterized protein</fullName>
    </submittedName>
</protein>
<feature type="transmembrane region" description="Helical" evidence="1">
    <location>
        <begin position="150"/>
        <end position="170"/>
    </location>
</feature>
<proteinExistence type="predicted"/>
<reference evidence="2" key="1">
    <citation type="journal article" date="2020" name="Nature">
        <title>Giant virus diversity and host interactions through global metagenomics.</title>
        <authorList>
            <person name="Schulz F."/>
            <person name="Roux S."/>
            <person name="Paez-Espino D."/>
            <person name="Jungbluth S."/>
            <person name="Walsh D.A."/>
            <person name="Denef V.J."/>
            <person name="McMahon K.D."/>
            <person name="Konstantinidis K.T."/>
            <person name="Eloe-Fadrosh E.A."/>
            <person name="Kyrpides N.C."/>
            <person name="Woyke T."/>
        </authorList>
    </citation>
    <scope>NUCLEOTIDE SEQUENCE</scope>
    <source>
        <strain evidence="2">GVMAG-M-3300010157-4</strain>
    </source>
</reference>
<sequence>MAFWNTTGGTALIVFLVLAGLGIISLVISYAFPDTNIFEKAYEFFQYIYSMIGSNFAVFGIFIYLIAISFFLKSKPKMDSPIFYILLLVVPLLASGFYLFSEKIFGSVTNLLTSLRDNFSMKTILYILLAIVGLYGFYEVSKSAIAIKTLEYGSIIIAILMGIVALAIAFRTNRAAIYNMKGLGGFIVNLILFIPCLLSDFVEYLYGDFATTPKIVYLLFLIELILILLYLYIPKIIKRMEEKRGKTIIDKPIRINFENNVTNYIDMQSEKPQPNVQSLMPDREISIRSRFALSLWIYVVPMPPNHIPYNKPANILDFNNHPAILYNGTEKKFTIHYNNVDSDVFDVPLEKWNQLIVNYDKETVDLFLNGVLIKTRIRRAVSESFNIGDILTTGQENGLQGGIAKVVYYERPLLSHEINSSFQYEKKMVGTE</sequence>
<name>A0A6C0B7E5_9ZZZZ</name>
<dbReference type="Pfam" id="PF13385">
    <property type="entry name" value="Laminin_G_3"/>
    <property type="match status" value="1"/>
</dbReference>
<dbReference type="InterPro" id="IPR013320">
    <property type="entry name" value="ConA-like_dom_sf"/>
</dbReference>
<accession>A0A6C0B7E5</accession>
<keyword evidence="1" id="KW-1133">Transmembrane helix</keyword>
<evidence type="ECO:0000256" key="1">
    <source>
        <dbReference type="SAM" id="Phobius"/>
    </source>
</evidence>
<dbReference type="SUPFAM" id="SSF49899">
    <property type="entry name" value="Concanavalin A-like lectins/glucanases"/>
    <property type="match status" value="1"/>
</dbReference>
<keyword evidence="1" id="KW-0472">Membrane</keyword>
<organism evidence="2">
    <name type="scientific">viral metagenome</name>
    <dbReference type="NCBI Taxonomy" id="1070528"/>
    <lineage>
        <taxon>unclassified sequences</taxon>
        <taxon>metagenomes</taxon>
        <taxon>organismal metagenomes</taxon>
    </lineage>
</organism>
<dbReference type="EMBL" id="MN739081">
    <property type="protein sequence ID" value="QHS87418.1"/>
    <property type="molecule type" value="Genomic_DNA"/>
</dbReference>
<feature type="transmembrane region" description="Helical" evidence="1">
    <location>
        <begin position="82"/>
        <end position="100"/>
    </location>
</feature>
<dbReference type="Gene3D" id="2.60.120.200">
    <property type="match status" value="1"/>
</dbReference>
<keyword evidence="1" id="KW-0812">Transmembrane</keyword>
<feature type="transmembrane region" description="Helical" evidence="1">
    <location>
        <begin position="182"/>
        <end position="202"/>
    </location>
</feature>
<feature type="transmembrane region" description="Helical" evidence="1">
    <location>
        <begin position="121"/>
        <end position="138"/>
    </location>
</feature>
<feature type="transmembrane region" description="Helical" evidence="1">
    <location>
        <begin position="214"/>
        <end position="233"/>
    </location>
</feature>
<dbReference type="AlphaFoldDB" id="A0A6C0B7E5"/>
<evidence type="ECO:0000313" key="2">
    <source>
        <dbReference type="EMBL" id="QHS87418.1"/>
    </source>
</evidence>